<dbReference type="RefSeq" id="WP_129226838.1">
    <property type="nucleotide sequence ID" value="NZ_SDOZ01000004.1"/>
</dbReference>
<organism evidence="1 2">
    <name type="scientific">Candidatus Borkfalkia ceftriaxoniphila</name>
    <dbReference type="NCBI Taxonomy" id="2508949"/>
    <lineage>
        <taxon>Bacteria</taxon>
        <taxon>Bacillati</taxon>
        <taxon>Bacillota</taxon>
        <taxon>Clostridia</taxon>
        <taxon>Christensenellales</taxon>
        <taxon>Christensenellaceae</taxon>
        <taxon>Candidatus Borkfalkia</taxon>
    </lineage>
</organism>
<comment type="caution">
    <text evidence="1">The sequence shown here is derived from an EMBL/GenBank/DDBJ whole genome shotgun (WGS) entry which is preliminary data.</text>
</comment>
<proteinExistence type="predicted"/>
<dbReference type="Proteomes" id="UP000291269">
    <property type="component" value="Unassembled WGS sequence"/>
</dbReference>
<dbReference type="EMBL" id="SDOZ01000004">
    <property type="protein sequence ID" value="RXZ57980.1"/>
    <property type="molecule type" value="Genomic_DNA"/>
</dbReference>
<sequence length="264" mass="29818">MKDGFSAPSEELEKLQKIIDIDKWLASEKAGKDLCGEASYCACCVKAETYPCARAALRERAANQPKDISDEVAATVSEYGPDEETEEILKEENAEEKAEESLAGRELVTRYRRSFRSRLIQNENIQEFYSQLKNNILGYAGVKCRMSFHYESFRVGKSLIAKFNVSGKTLCLYLALAPSLYENGKYRFEDVSAKKTYALVPMKLKITSGRAMNYAKELIKQLATRYDLANVGSIYMEYRYAYASDDSLIAKGLIKPYTVAVRAK</sequence>
<name>A0A4V1QUM8_9FIRM</name>
<reference evidence="1 2" key="1">
    <citation type="journal article" date="2019" name="Gut">
        <title>Antibiotics-induced monodominance of a novel gut bacterial order.</title>
        <authorList>
            <person name="Hildebrand F."/>
            <person name="Moitinho-Silva L."/>
            <person name="Blasche S."/>
            <person name="Jahn M.T."/>
            <person name="Gossmann T.I."/>
            <person name="Heuerta-Cepas J."/>
            <person name="Hercog R."/>
            <person name="Luetge M."/>
            <person name="Bahram M."/>
            <person name="Pryszlak A."/>
            <person name="Alves R.J."/>
            <person name="Waszak S.M."/>
            <person name="Zhu A."/>
            <person name="Ye L."/>
            <person name="Costea P.I."/>
            <person name="Aalvink S."/>
            <person name="Belzer C."/>
            <person name="Forslund S.K."/>
            <person name="Sunagawa S."/>
            <person name="Hentschel U."/>
            <person name="Merten C."/>
            <person name="Patil K.R."/>
            <person name="Benes V."/>
            <person name="Bork P."/>
        </authorList>
    </citation>
    <scope>NUCLEOTIDE SEQUENCE [LARGE SCALE GENOMIC DNA]</scope>
    <source>
        <strain evidence="1 2">HDS1380</strain>
    </source>
</reference>
<protein>
    <submittedName>
        <fullName evidence="1">Uncharacterized protein</fullName>
    </submittedName>
</protein>
<evidence type="ECO:0000313" key="1">
    <source>
        <dbReference type="EMBL" id="RXZ57980.1"/>
    </source>
</evidence>
<gene>
    <name evidence="1" type="ORF">ESZ91_09970</name>
</gene>
<evidence type="ECO:0000313" key="2">
    <source>
        <dbReference type="Proteomes" id="UP000291269"/>
    </source>
</evidence>
<keyword evidence="2" id="KW-1185">Reference proteome</keyword>
<dbReference type="AlphaFoldDB" id="A0A4V1QUM8"/>
<accession>A0A4V1QUM8</accession>